<evidence type="ECO:0000313" key="3">
    <source>
        <dbReference type="Proteomes" id="UP000503441"/>
    </source>
</evidence>
<reference evidence="2 3" key="1">
    <citation type="submission" date="2020-03" db="EMBL/GenBank/DDBJ databases">
        <title>Leucobacter sp. nov., isolated from beetles.</title>
        <authorList>
            <person name="Hyun D.-W."/>
            <person name="Bae J.-W."/>
        </authorList>
    </citation>
    <scope>NUCLEOTIDE SEQUENCE [LARGE SCALE GENOMIC DNA]</scope>
    <source>
        <strain evidence="2 3">HDW9A</strain>
    </source>
</reference>
<proteinExistence type="predicted"/>
<dbReference type="Gene3D" id="3.40.309.10">
    <property type="entry name" value="Aldehyde Dehydrogenase, Chain A, domain 2"/>
    <property type="match status" value="1"/>
</dbReference>
<gene>
    <name evidence="2" type="ORF">G7066_14485</name>
</gene>
<evidence type="ECO:0000259" key="1">
    <source>
        <dbReference type="Pfam" id="PF00171"/>
    </source>
</evidence>
<dbReference type="EMBL" id="CP049933">
    <property type="protein sequence ID" value="QIM19478.1"/>
    <property type="molecule type" value="Genomic_DNA"/>
</dbReference>
<sequence>MRAMRVGDTSNPEGRDPLGFDLGPMATAPSPAGLRALTELSRGEEWLVQPKQLDDAGLLWSPGVRLGVSESSTFWSESVGVPVLGVLHSHTISEGIAKQNLVGGGAVAGLQANDGDEILGWLEGVQAASLSVNRPTTVARIERQPGGGWNEAIMGLPALAGGPNWLLALGSWQPREGTRSDTLHLRGLDPEIQLLIEAAQEELSYEDFDALRRAALADALAWRTSLGVVHDAIGLGIERNTLRYWPVATQIRLAERASVASLLRVIAAALLVRAPVAVSTGEVLPSAISSFLASQGIEVSLERDDDWIERLSVVGPLGPTELWRRECG</sequence>
<dbReference type="InterPro" id="IPR016161">
    <property type="entry name" value="Ald_DH/histidinol_DH"/>
</dbReference>
<evidence type="ECO:0000313" key="2">
    <source>
        <dbReference type="EMBL" id="QIM19478.1"/>
    </source>
</evidence>
<protein>
    <submittedName>
        <fullName evidence="2">Aldehyde dehydrogenase family protein</fullName>
    </submittedName>
</protein>
<accession>A0ABX6K0T5</accession>
<name>A0ABX6K0T5_9MICO</name>
<organism evidence="2 3">
    <name type="scientific">Leucobacter coleopterorum</name>
    <dbReference type="NCBI Taxonomy" id="2714933"/>
    <lineage>
        <taxon>Bacteria</taxon>
        <taxon>Bacillati</taxon>
        <taxon>Actinomycetota</taxon>
        <taxon>Actinomycetes</taxon>
        <taxon>Micrococcales</taxon>
        <taxon>Microbacteriaceae</taxon>
        <taxon>Leucobacter</taxon>
    </lineage>
</organism>
<keyword evidence="3" id="KW-1185">Reference proteome</keyword>
<dbReference type="Proteomes" id="UP000503441">
    <property type="component" value="Chromosome"/>
</dbReference>
<dbReference type="InterPro" id="IPR016163">
    <property type="entry name" value="Ald_DH_C"/>
</dbReference>
<dbReference type="Pfam" id="PF00171">
    <property type="entry name" value="Aldedh"/>
    <property type="match status" value="1"/>
</dbReference>
<dbReference type="SUPFAM" id="SSF53720">
    <property type="entry name" value="ALDH-like"/>
    <property type="match status" value="1"/>
</dbReference>
<dbReference type="InterPro" id="IPR015590">
    <property type="entry name" value="Aldehyde_DH_dom"/>
</dbReference>
<feature type="domain" description="Aldehyde dehydrogenase" evidence="1">
    <location>
        <begin position="15"/>
        <end position="155"/>
    </location>
</feature>